<dbReference type="SUPFAM" id="SSF50249">
    <property type="entry name" value="Nucleic acid-binding proteins"/>
    <property type="match status" value="1"/>
</dbReference>
<evidence type="ECO:0000256" key="5">
    <source>
        <dbReference type="ARBA" id="ARBA00023159"/>
    </source>
</evidence>
<dbReference type="PROSITE" id="PS51857">
    <property type="entry name" value="CSD_2"/>
    <property type="match status" value="1"/>
</dbReference>
<evidence type="ECO:0000256" key="1">
    <source>
        <dbReference type="ARBA" id="ARBA00004496"/>
    </source>
</evidence>
<dbReference type="RefSeq" id="WP_272928222.1">
    <property type="nucleotide sequence ID" value="NZ_MAEI02000001.1"/>
</dbReference>
<dbReference type="EMBL" id="MAEI02000001">
    <property type="protein sequence ID" value="MEO1782727.1"/>
    <property type="molecule type" value="Genomic_DNA"/>
</dbReference>
<dbReference type="PANTHER" id="PTHR46565:SF20">
    <property type="entry name" value="COLD SHOCK DOMAIN-CONTAINING PROTEIN 4"/>
    <property type="match status" value="1"/>
</dbReference>
<protein>
    <submittedName>
        <fullName evidence="8">Cold shock protein (Beta-ribbon, CspA family)</fullName>
    </submittedName>
</protein>
<keyword evidence="3" id="KW-0805">Transcription regulation</keyword>
<evidence type="ECO:0000259" key="7">
    <source>
        <dbReference type="PROSITE" id="PS51857"/>
    </source>
</evidence>
<keyword evidence="9" id="KW-1185">Reference proteome</keyword>
<reference evidence="8" key="1">
    <citation type="submission" date="2016-06" db="EMBL/GenBank/DDBJ databases">
        <authorList>
            <person name="Van Tyne D."/>
        </authorList>
    </citation>
    <scope>NUCLEOTIDE SEQUENCE</scope>
    <source>
        <strain evidence="8">JM9A</strain>
    </source>
</reference>
<evidence type="ECO:0000256" key="2">
    <source>
        <dbReference type="ARBA" id="ARBA00022490"/>
    </source>
</evidence>
<dbReference type="InterPro" id="IPR002059">
    <property type="entry name" value="CSP_DNA-bd"/>
</dbReference>
<dbReference type="InterPro" id="IPR012340">
    <property type="entry name" value="NA-bd_OB-fold"/>
</dbReference>
<keyword evidence="5" id="KW-0010">Activator</keyword>
<accession>A0ABV0F6L7</accession>
<keyword evidence="2" id="KW-0963">Cytoplasm</keyword>
<comment type="subcellular location">
    <subcellularLocation>
        <location evidence="1">Cytoplasm</location>
    </subcellularLocation>
</comment>
<organism evidence="8 9">
    <name type="scientific">Enterococcus diestrammenae</name>
    <dbReference type="NCBI Taxonomy" id="1155073"/>
    <lineage>
        <taxon>Bacteria</taxon>
        <taxon>Bacillati</taxon>
        <taxon>Bacillota</taxon>
        <taxon>Bacilli</taxon>
        <taxon>Lactobacillales</taxon>
        <taxon>Enterococcaceae</taxon>
        <taxon>Enterococcus</taxon>
    </lineage>
</organism>
<evidence type="ECO:0000313" key="8">
    <source>
        <dbReference type="EMBL" id="MEO1782727.1"/>
    </source>
</evidence>
<dbReference type="SMART" id="SM00357">
    <property type="entry name" value="CSP"/>
    <property type="match status" value="1"/>
</dbReference>
<dbReference type="PIRSF" id="PIRSF002599">
    <property type="entry name" value="Cold_shock_A"/>
    <property type="match status" value="1"/>
</dbReference>
<gene>
    <name evidence="8" type="ORF">BAU18_002342</name>
</gene>
<dbReference type="PRINTS" id="PR00050">
    <property type="entry name" value="COLDSHOCK"/>
</dbReference>
<dbReference type="PANTHER" id="PTHR46565">
    <property type="entry name" value="COLD SHOCK DOMAIN PROTEIN 2"/>
    <property type="match status" value="1"/>
</dbReference>
<dbReference type="InterPro" id="IPR011129">
    <property type="entry name" value="CSD"/>
</dbReference>
<feature type="domain" description="CSD" evidence="7">
    <location>
        <begin position="8"/>
        <end position="72"/>
    </location>
</feature>
<dbReference type="Pfam" id="PF00313">
    <property type="entry name" value="CSD"/>
    <property type="match status" value="1"/>
</dbReference>
<dbReference type="Gene3D" id="2.40.50.140">
    <property type="entry name" value="Nucleic acid-binding proteins"/>
    <property type="match status" value="1"/>
</dbReference>
<reference evidence="8" key="2">
    <citation type="submission" date="2024-02" db="EMBL/GenBank/DDBJ databases">
        <title>The Genome Sequence of Enterococcus diestrammenae JM9A.</title>
        <authorList>
            <person name="Earl A."/>
            <person name="Manson A."/>
            <person name="Gilmore M."/>
            <person name="Sanders J."/>
            <person name="Shea T."/>
            <person name="Howe W."/>
            <person name="Livny J."/>
            <person name="Cuomo C."/>
            <person name="Neafsey D."/>
            <person name="Birren B."/>
        </authorList>
    </citation>
    <scope>NUCLEOTIDE SEQUENCE</scope>
    <source>
        <strain evidence="8">JM9A</strain>
    </source>
</reference>
<keyword evidence="4" id="KW-0238">DNA-binding</keyword>
<evidence type="ECO:0000256" key="6">
    <source>
        <dbReference type="ARBA" id="ARBA00023163"/>
    </source>
</evidence>
<evidence type="ECO:0000313" key="9">
    <source>
        <dbReference type="Proteomes" id="UP001429357"/>
    </source>
</evidence>
<proteinExistence type="predicted"/>
<keyword evidence="6" id="KW-0804">Transcription</keyword>
<dbReference type="Proteomes" id="UP001429357">
    <property type="component" value="Unassembled WGS sequence"/>
</dbReference>
<comment type="caution">
    <text evidence="8">The sequence shown here is derived from an EMBL/GenBank/DDBJ whole genome shotgun (WGS) entry which is preliminary data.</text>
</comment>
<sequence length="73" mass="8284">MSVDLKKKIIGSVKWFDEVKGFGFIAGEDGHDYFVHYSEIDMPGYKKLEANQSLNFEPEETERGLNATNVSLI</sequence>
<evidence type="ECO:0000256" key="3">
    <source>
        <dbReference type="ARBA" id="ARBA00023015"/>
    </source>
</evidence>
<name>A0ABV0F6L7_9ENTE</name>
<dbReference type="CDD" id="cd04458">
    <property type="entry name" value="CSP_CDS"/>
    <property type="match status" value="1"/>
</dbReference>
<evidence type="ECO:0000256" key="4">
    <source>
        <dbReference type="ARBA" id="ARBA00023125"/>
    </source>
</evidence>
<dbReference type="InterPro" id="IPR012156">
    <property type="entry name" value="Cold_shock_CspA"/>
</dbReference>